<evidence type="ECO:0000256" key="6">
    <source>
        <dbReference type="ARBA" id="ARBA00023055"/>
    </source>
</evidence>
<feature type="compositionally biased region" description="Polar residues" evidence="9">
    <location>
        <begin position="300"/>
        <end position="329"/>
    </location>
</feature>
<protein>
    <submittedName>
        <fullName evidence="12">Testis-expressed sequence 2 protein-like</fullName>
    </submittedName>
</protein>
<dbReference type="Proteomes" id="UP001163823">
    <property type="component" value="Chromosome 4"/>
</dbReference>
<dbReference type="InterPro" id="IPR011993">
    <property type="entry name" value="PH-like_dom_sf"/>
</dbReference>
<dbReference type="InterPro" id="IPR031468">
    <property type="entry name" value="SMP_LBD"/>
</dbReference>
<feature type="region of interest" description="Disordered" evidence="9">
    <location>
        <begin position="632"/>
        <end position="663"/>
    </location>
</feature>
<keyword evidence="8" id="KW-0472">Membrane</keyword>
<dbReference type="Gene3D" id="2.30.29.30">
    <property type="entry name" value="Pleckstrin-homology domain (PH domain)/Phosphotyrosine-binding domain (PTB)"/>
    <property type="match status" value="1"/>
</dbReference>
<dbReference type="PANTHER" id="PTHR13466">
    <property type="entry name" value="TEX2 PROTEIN-RELATED"/>
    <property type="match status" value="1"/>
</dbReference>
<evidence type="ECO:0000256" key="5">
    <source>
        <dbReference type="ARBA" id="ARBA00022989"/>
    </source>
</evidence>
<feature type="compositionally biased region" description="Polar residues" evidence="9">
    <location>
        <begin position="654"/>
        <end position="663"/>
    </location>
</feature>
<name>A0AAD7M514_QUISA</name>
<sequence>MIMVFILIFVGFVLGVATVVGAEALGVSLILKRLTQKAKQDEAKLGSKSKVGVRDLDPQQSLDFTFNKQGVVWVLESDKIPKIWLDKAPKEHKRKKDFVEVSPVRKYGKIKDQSLILTEPDGSPHTIIQLKGCIVEAVSATILPSRKWAKRFPIKLESKSSVIYSGSRTFYIYLETSWEKESWCKALRVASCEGKEKLHWFSKMREEFHSYLMSLSSGYPSLMKPSVGFYAEAIDRESKPDVSSSKVRQFWKKLAKKTSRLGIDNKSIGVPSSGREERNMADRLRQCQDAVLATGLMKTASTAKGPNSSMEENVSPSESQSHISVSSTIDSDEKSGIDEGTLCWNLLISRLFFDAKGNAQMKRSIQARIQRTLSNMRTPSYIGEVICTDVDLGNLPPFISGMRVLPMEMTEVWALEVDIEYSGGVLLDIETRLEVRELDLDKRMAGSNSESSTVGDVSSDLLEGFEYFGKQLNLPEETNDVPKLKEENKLNTDESKSFKGTISSSTSGPRWKSIIKSIANQVSQVPLSLEIRIASLRGTLRLHIKPPPSNQLWYGFTSMPDIHFNLESSVGDHKITSGHIVLFLVNRLKAAIQETLVLPNCESISIPWMLAENDDWIPWNVAPFIWLNQETGNDSSTSRDVSLLQPGEAKTRTEATMGTSSHGLECKQQNQNFAEFSQEPPKKSSDSAGLPSGSTNSLERSINFMEELQTPLLQNDEPCETAKQNKMDISDCRSLSGSVTTLEKQNHTTEEDDARPKRMGRRERMLDLRKKMGEKFEEKRRHIEEKSRNIVEKMRGP</sequence>
<keyword evidence="13" id="KW-1185">Reference proteome</keyword>
<keyword evidence="4" id="KW-0256">Endoplasmic reticulum</keyword>
<feature type="compositionally biased region" description="Basic and acidic residues" evidence="9">
    <location>
        <begin position="762"/>
        <end position="797"/>
    </location>
</feature>
<dbReference type="AlphaFoldDB" id="A0AAD7M514"/>
<organism evidence="12 13">
    <name type="scientific">Quillaja saponaria</name>
    <name type="common">Soap bark tree</name>
    <dbReference type="NCBI Taxonomy" id="32244"/>
    <lineage>
        <taxon>Eukaryota</taxon>
        <taxon>Viridiplantae</taxon>
        <taxon>Streptophyta</taxon>
        <taxon>Embryophyta</taxon>
        <taxon>Tracheophyta</taxon>
        <taxon>Spermatophyta</taxon>
        <taxon>Magnoliopsida</taxon>
        <taxon>eudicotyledons</taxon>
        <taxon>Gunneridae</taxon>
        <taxon>Pentapetalae</taxon>
        <taxon>rosids</taxon>
        <taxon>fabids</taxon>
        <taxon>Fabales</taxon>
        <taxon>Quillajaceae</taxon>
        <taxon>Quillaja</taxon>
    </lineage>
</organism>
<keyword evidence="3" id="KW-0812">Transmembrane</keyword>
<dbReference type="Pfam" id="PF23065">
    <property type="entry name" value="PH_SMPa"/>
    <property type="match status" value="1"/>
</dbReference>
<feature type="signal peptide" evidence="10">
    <location>
        <begin position="1"/>
        <end position="15"/>
    </location>
</feature>
<dbReference type="GO" id="GO:0008289">
    <property type="term" value="F:lipid binding"/>
    <property type="evidence" value="ECO:0007669"/>
    <property type="project" value="UniProtKB-KW"/>
</dbReference>
<feature type="compositionally biased region" description="Basic and acidic residues" evidence="9">
    <location>
        <begin position="480"/>
        <end position="497"/>
    </location>
</feature>
<dbReference type="EMBL" id="JARAOO010000004">
    <property type="protein sequence ID" value="KAJ7970114.1"/>
    <property type="molecule type" value="Genomic_DNA"/>
</dbReference>
<dbReference type="KEGG" id="qsa:O6P43_008346"/>
<gene>
    <name evidence="12" type="ORF">O6P43_008346</name>
</gene>
<dbReference type="PROSITE" id="PS51847">
    <property type="entry name" value="SMP"/>
    <property type="match status" value="1"/>
</dbReference>
<evidence type="ECO:0000256" key="2">
    <source>
        <dbReference type="ARBA" id="ARBA00022448"/>
    </source>
</evidence>
<dbReference type="CDD" id="cd21675">
    <property type="entry name" value="SMP_TEX2"/>
    <property type="match status" value="1"/>
</dbReference>
<dbReference type="InterPro" id="IPR019411">
    <property type="entry name" value="MMM1_dom"/>
</dbReference>
<evidence type="ECO:0000256" key="9">
    <source>
        <dbReference type="SAM" id="MobiDB-lite"/>
    </source>
</evidence>
<feature type="region of interest" description="Disordered" evidence="9">
    <location>
        <begin position="478"/>
        <end position="507"/>
    </location>
</feature>
<evidence type="ECO:0000259" key="11">
    <source>
        <dbReference type="PROSITE" id="PS51847"/>
    </source>
</evidence>
<dbReference type="SUPFAM" id="SSF50729">
    <property type="entry name" value="PH domain-like"/>
    <property type="match status" value="1"/>
</dbReference>
<feature type="region of interest" description="Disordered" evidence="9">
    <location>
        <begin position="741"/>
        <end position="797"/>
    </location>
</feature>
<evidence type="ECO:0000256" key="1">
    <source>
        <dbReference type="ARBA" id="ARBA00004586"/>
    </source>
</evidence>
<proteinExistence type="predicted"/>
<feature type="domain" description="SMP-LTD" evidence="11">
    <location>
        <begin position="338"/>
        <end position="607"/>
    </location>
</feature>
<feature type="region of interest" description="Disordered" evidence="9">
    <location>
        <begin position="300"/>
        <end position="334"/>
    </location>
</feature>
<evidence type="ECO:0000256" key="8">
    <source>
        <dbReference type="ARBA" id="ARBA00023136"/>
    </source>
</evidence>
<keyword evidence="2" id="KW-0813">Transport</keyword>
<comment type="caution">
    <text evidence="12">The sequence shown here is derived from an EMBL/GenBank/DDBJ whole genome shotgun (WGS) entry which is preliminary data.</text>
</comment>
<evidence type="ECO:0000313" key="13">
    <source>
        <dbReference type="Proteomes" id="UP001163823"/>
    </source>
</evidence>
<feature type="region of interest" description="Disordered" evidence="9">
    <location>
        <begin position="675"/>
        <end position="697"/>
    </location>
</feature>
<keyword evidence="5" id="KW-1133">Transmembrane helix</keyword>
<dbReference type="GO" id="GO:0005789">
    <property type="term" value="C:endoplasmic reticulum membrane"/>
    <property type="evidence" value="ECO:0007669"/>
    <property type="project" value="UniProtKB-SubCell"/>
</dbReference>
<dbReference type="GO" id="GO:0006869">
    <property type="term" value="P:lipid transport"/>
    <property type="evidence" value="ECO:0007669"/>
    <property type="project" value="UniProtKB-KW"/>
</dbReference>
<keyword evidence="10" id="KW-0732">Signal</keyword>
<keyword evidence="6" id="KW-0445">Lipid transport</keyword>
<feature type="chain" id="PRO_5041978509" evidence="10">
    <location>
        <begin position="16"/>
        <end position="797"/>
    </location>
</feature>
<evidence type="ECO:0000256" key="7">
    <source>
        <dbReference type="ARBA" id="ARBA00023121"/>
    </source>
</evidence>
<comment type="subcellular location">
    <subcellularLocation>
        <location evidence="1">Endoplasmic reticulum membrane</location>
    </subcellularLocation>
</comment>
<dbReference type="InterPro" id="IPR057080">
    <property type="entry name" value="PH_SMPa"/>
</dbReference>
<evidence type="ECO:0000256" key="3">
    <source>
        <dbReference type="ARBA" id="ARBA00022692"/>
    </source>
</evidence>
<reference evidence="12" key="1">
    <citation type="journal article" date="2023" name="Science">
        <title>Elucidation of the pathway for biosynthesis of saponin adjuvants from the soapbark tree.</title>
        <authorList>
            <person name="Reed J."/>
            <person name="Orme A."/>
            <person name="El-Demerdash A."/>
            <person name="Owen C."/>
            <person name="Martin L.B.B."/>
            <person name="Misra R.C."/>
            <person name="Kikuchi S."/>
            <person name="Rejzek M."/>
            <person name="Martin A.C."/>
            <person name="Harkess A."/>
            <person name="Leebens-Mack J."/>
            <person name="Louveau T."/>
            <person name="Stephenson M.J."/>
            <person name="Osbourn A."/>
        </authorList>
    </citation>
    <scope>NUCLEOTIDE SEQUENCE</scope>
    <source>
        <strain evidence="12">S10</strain>
    </source>
</reference>
<evidence type="ECO:0000313" key="12">
    <source>
        <dbReference type="EMBL" id="KAJ7970114.1"/>
    </source>
</evidence>
<keyword evidence="7" id="KW-0446">Lipid-binding</keyword>
<feature type="compositionally biased region" description="Polar residues" evidence="9">
    <location>
        <begin position="498"/>
        <end position="507"/>
    </location>
</feature>
<evidence type="ECO:0000256" key="4">
    <source>
        <dbReference type="ARBA" id="ARBA00022824"/>
    </source>
</evidence>
<dbReference type="PANTHER" id="PTHR13466:SF0">
    <property type="entry name" value="SMP-LTD DOMAIN-CONTAINING PROTEIN"/>
    <property type="match status" value="1"/>
</dbReference>
<accession>A0AAD7M514</accession>
<dbReference type="Pfam" id="PF10296">
    <property type="entry name" value="MMM1"/>
    <property type="match status" value="1"/>
</dbReference>
<evidence type="ECO:0000256" key="10">
    <source>
        <dbReference type="SAM" id="SignalP"/>
    </source>
</evidence>